<dbReference type="GeneID" id="31010684"/>
<proteinExistence type="predicted"/>
<evidence type="ECO:0000313" key="2">
    <source>
        <dbReference type="Proteomes" id="UP000183809"/>
    </source>
</evidence>
<comment type="caution">
    <text evidence="1">The sequence shown here is derived from an EMBL/GenBank/DDBJ whole genome shotgun (WGS) entry which is preliminary data.</text>
</comment>
<dbReference type="EMBL" id="MNUE01000011">
    <property type="protein sequence ID" value="OJD36423.1"/>
    <property type="molecule type" value="Genomic_DNA"/>
</dbReference>
<evidence type="ECO:0000313" key="1">
    <source>
        <dbReference type="EMBL" id="OJD36423.1"/>
    </source>
</evidence>
<name>A0A1J9S7E5_9PEZI</name>
<keyword evidence="2" id="KW-1185">Reference proteome</keyword>
<reference evidence="1 2" key="1">
    <citation type="submission" date="2016-10" db="EMBL/GenBank/DDBJ databases">
        <title>Proteomics and genomics reveal pathogen-plant mechanisms compatible with a hemibiotrophic lifestyle of Diplodia corticola.</title>
        <authorList>
            <person name="Fernandes I."/>
            <person name="De Jonge R."/>
            <person name="Van De Peer Y."/>
            <person name="Devreese B."/>
            <person name="Alves A."/>
            <person name="Esteves A.C."/>
        </authorList>
    </citation>
    <scope>NUCLEOTIDE SEQUENCE [LARGE SCALE GENOMIC DNA]</scope>
    <source>
        <strain evidence="1 2">CBS 112549</strain>
    </source>
</reference>
<accession>A0A1J9S7E5</accession>
<protein>
    <submittedName>
        <fullName evidence="1">Uncharacterized protein</fullName>
    </submittedName>
</protein>
<dbReference type="AlphaFoldDB" id="A0A1J9S7E5"/>
<dbReference type="Proteomes" id="UP000183809">
    <property type="component" value="Unassembled WGS sequence"/>
</dbReference>
<dbReference type="RefSeq" id="XP_020132683.1">
    <property type="nucleotide sequence ID" value="XM_020270425.1"/>
</dbReference>
<organism evidence="1 2">
    <name type="scientific">Diplodia corticola</name>
    <dbReference type="NCBI Taxonomy" id="236234"/>
    <lineage>
        <taxon>Eukaryota</taxon>
        <taxon>Fungi</taxon>
        <taxon>Dikarya</taxon>
        <taxon>Ascomycota</taxon>
        <taxon>Pezizomycotina</taxon>
        <taxon>Dothideomycetes</taxon>
        <taxon>Dothideomycetes incertae sedis</taxon>
        <taxon>Botryosphaeriales</taxon>
        <taxon>Botryosphaeriaceae</taxon>
        <taxon>Diplodia</taxon>
    </lineage>
</organism>
<sequence length="124" mass="14299">MSHRSQTEREARRMVDLQLNTLNHAYYRHLSAIPHVEESVTGGQDLFEAFLVVRATNEWHCVAYSYGLSREEAVIKLVHKLLAHEMSLRFQHRGRNSQRAPFASRPTPLCQVWLADSPKDSSEV</sequence>
<gene>
    <name evidence="1" type="ORF">BKCO1_1100067</name>
</gene>